<name>A0A6N1NS78_9VIRU</name>
<sequence length="177" mass="20212">MMDYSEIDNIIITDKNEANKYFLDLCLYTRNLDVIKYMVDSGIDPRQSDDQAFVNACVINDFNIISYLVNHCGANVNAQNGKGLKNLMGHFSENSIKFMIDNGAIVTDVVIFEAIQESDIISLQALIKYGIDPNQISRVYWNYMSIHSSFDIKIMNCFIKNNVDLNQSLTLFLKNKN</sequence>
<evidence type="ECO:0000313" key="1">
    <source>
        <dbReference type="EMBL" id="QKU35357.1"/>
    </source>
</evidence>
<dbReference type="KEGG" id="vg:80518782"/>
<dbReference type="Gene3D" id="1.25.40.20">
    <property type="entry name" value="Ankyrin repeat-containing domain"/>
    <property type="match status" value="1"/>
</dbReference>
<accession>A0A6N1NS78</accession>
<dbReference type="GeneID" id="80518782"/>
<reference evidence="1" key="1">
    <citation type="submission" date="2017-01" db="EMBL/GenBank/DDBJ databases">
        <authorList>
            <person name="Assis F.L."/>
            <person name="Abrahao J.S."/>
            <person name="Silva L."/>
            <person name="Khalil J.B."/>
            <person name="Rodrigues R."/>
            <person name="Silva L.S."/>
            <person name="Arantes T."/>
            <person name="Boratto P."/>
            <person name="Andrade M."/>
            <person name="Kroon E.G."/>
            <person name="Ribeiro B."/>
            <person name="Bergier I."/>
            <person name="Seligmann H."/>
            <person name="Ghigo E."/>
            <person name="Colson P."/>
            <person name="Levasseur A."/>
            <person name="Raoult D."/>
            <person name="Scola B.L."/>
        </authorList>
    </citation>
    <scope>NUCLEOTIDE SEQUENCE</scope>
    <source>
        <strain evidence="1">Soda lake</strain>
    </source>
</reference>
<reference evidence="1" key="2">
    <citation type="journal article" date="2018" name="Nat. Commun.">
        <title>Tailed giant Tupanvirus possesses the most complete translational apparatus of the known virosphere.</title>
        <authorList>
            <person name="Abrahao J."/>
            <person name="Silva L."/>
            <person name="Silva L.S."/>
            <person name="Khalil J.Y.B."/>
            <person name="Rodrigues R."/>
            <person name="Arantes T."/>
            <person name="Assis F."/>
            <person name="Boratto P."/>
            <person name="Andrade M."/>
            <person name="Kroon E.G."/>
            <person name="Ribeiro B."/>
            <person name="Bergier I."/>
            <person name="Seligmann H."/>
            <person name="Ghigo E."/>
            <person name="Colson P."/>
            <person name="Levasseur A."/>
            <person name="Kroemer G."/>
            <person name="Raoult D."/>
            <person name="La Scola B."/>
        </authorList>
    </citation>
    <scope>NUCLEOTIDE SEQUENCE [LARGE SCALE GENOMIC DNA]</scope>
    <source>
        <strain evidence="1">Soda lake</strain>
    </source>
</reference>
<protein>
    <submittedName>
        <fullName evidence="1">Putative ankyrin repeat protein</fullName>
    </submittedName>
</protein>
<dbReference type="InterPro" id="IPR036770">
    <property type="entry name" value="Ankyrin_rpt-contain_sf"/>
</dbReference>
<organism evidence="1">
    <name type="scientific">Tupanvirus soda lake</name>
    <dbReference type="NCBI Taxonomy" id="2126985"/>
    <lineage>
        <taxon>Viruses</taxon>
        <taxon>Varidnaviria</taxon>
        <taxon>Bamfordvirae</taxon>
        <taxon>Nucleocytoviricota</taxon>
        <taxon>Megaviricetes</taxon>
        <taxon>Imitervirales</taxon>
        <taxon>Mimiviridae</taxon>
        <taxon>Megamimivirinae</taxon>
        <taxon>Tupanvirus</taxon>
        <taxon>Tupanvirus salinum</taxon>
    </lineage>
</organism>
<dbReference type="SUPFAM" id="SSF48403">
    <property type="entry name" value="Ankyrin repeat"/>
    <property type="match status" value="1"/>
</dbReference>
<dbReference type="RefSeq" id="YP_010782018.1">
    <property type="nucleotide sequence ID" value="NC_075039.1"/>
</dbReference>
<proteinExistence type="predicted"/>
<dbReference type="EMBL" id="KY523104">
    <property type="protein sequence ID" value="QKU35357.1"/>
    <property type="molecule type" value="Genomic_DNA"/>
</dbReference>